<dbReference type="RefSeq" id="WP_257719227.1">
    <property type="nucleotide sequence ID" value="NZ_JANJOU010000037.1"/>
</dbReference>
<dbReference type="EMBL" id="JANJOU010000037">
    <property type="protein sequence ID" value="MCR0985579.1"/>
    <property type="molecule type" value="Genomic_DNA"/>
</dbReference>
<comment type="caution">
    <text evidence="4">The sequence shown here is derived from an EMBL/GenBank/DDBJ whole genome shotgun (WGS) entry which is preliminary data.</text>
</comment>
<keyword evidence="1" id="KW-0560">Oxidoreductase</keyword>
<dbReference type="PANTHER" id="PTHR30137">
    <property type="entry name" value="LUCIFERASE-LIKE MONOOXYGENASE"/>
    <property type="match status" value="1"/>
</dbReference>
<keyword evidence="2" id="KW-0503">Monooxygenase</keyword>
<gene>
    <name evidence="4" type="ORF">NRP21_26355</name>
</gene>
<dbReference type="Proteomes" id="UP001524642">
    <property type="component" value="Unassembled WGS sequence"/>
</dbReference>
<reference evidence="4 5" key="1">
    <citation type="submission" date="2022-06" db="EMBL/GenBank/DDBJ databases">
        <title>Roseomonas CN29.</title>
        <authorList>
            <person name="Cheng Y."/>
            <person name="He X."/>
        </authorList>
    </citation>
    <scope>NUCLEOTIDE SEQUENCE [LARGE SCALE GENOMIC DNA]</scope>
    <source>
        <strain evidence="4 5">CN29</strain>
    </source>
</reference>
<dbReference type="InterPro" id="IPR011251">
    <property type="entry name" value="Luciferase-like_dom"/>
</dbReference>
<evidence type="ECO:0000313" key="5">
    <source>
        <dbReference type="Proteomes" id="UP001524642"/>
    </source>
</evidence>
<dbReference type="InterPro" id="IPR050766">
    <property type="entry name" value="Bact_Lucif_Oxidored"/>
</dbReference>
<dbReference type="SUPFAM" id="SSF51679">
    <property type="entry name" value="Bacterial luciferase-like"/>
    <property type="match status" value="1"/>
</dbReference>
<name>A0ABT1XF23_9PROT</name>
<dbReference type="PANTHER" id="PTHR30137:SF8">
    <property type="entry name" value="BLR5498 PROTEIN"/>
    <property type="match status" value="1"/>
</dbReference>
<evidence type="ECO:0000313" key="4">
    <source>
        <dbReference type="EMBL" id="MCR0985579.1"/>
    </source>
</evidence>
<keyword evidence="5" id="KW-1185">Reference proteome</keyword>
<proteinExistence type="predicted"/>
<organism evidence="4 5">
    <name type="scientific">Roseomonas populi</name>
    <dbReference type="NCBI Taxonomy" id="3121582"/>
    <lineage>
        <taxon>Bacteria</taxon>
        <taxon>Pseudomonadati</taxon>
        <taxon>Pseudomonadota</taxon>
        <taxon>Alphaproteobacteria</taxon>
        <taxon>Acetobacterales</taxon>
        <taxon>Roseomonadaceae</taxon>
        <taxon>Roseomonas</taxon>
    </lineage>
</organism>
<dbReference type="Pfam" id="PF00296">
    <property type="entry name" value="Bac_luciferase"/>
    <property type="match status" value="1"/>
</dbReference>
<protein>
    <submittedName>
        <fullName evidence="4">LLM class flavin-dependent oxidoreductase</fullName>
    </submittedName>
</protein>
<dbReference type="Gene3D" id="3.20.20.30">
    <property type="entry name" value="Luciferase-like domain"/>
    <property type="match status" value="1"/>
</dbReference>
<feature type="domain" description="Luciferase-like" evidence="3">
    <location>
        <begin position="1"/>
        <end position="304"/>
    </location>
</feature>
<accession>A0ABT1XF23</accession>
<evidence type="ECO:0000259" key="3">
    <source>
        <dbReference type="Pfam" id="PF00296"/>
    </source>
</evidence>
<evidence type="ECO:0000256" key="1">
    <source>
        <dbReference type="ARBA" id="ARBA00023002"/>
    </source>
</evidence>
<sequence>MQFGIFDQNDRGSLPLADQYEQRLRLAELYEAVGFDRYHMSEHHATPLSMAPSPSVFMAALAQRTRRLRLCPLVYLLPIYHPLRLAEEICMLDHLSRGRFEFGVGRGASPHELAAYGVDAAIAPQMYAESLEIIRAFFAAGESLSYEGRFWQLDDVPVEIRPLQQPQPPQWYALASPDSTVWPARNGVNVLCGGPVARVRAVTDRYRAEWRAAHPQGLPEGAMEPRIGVNRYILVADTDREALELGRAAWPVFYRHFMKLWHKHGTQPVNAKLPPDFDQLLASEHAIAGSSSTVRDQLVRQVSEGGLNYLIGNFTFGGLAQADVAASVRLFAAEVMPALRALSPVPA</sequence>
<evidence type="ECO:0000256" key="2">
    <source>
        <dbReference type="ARBA" id="ARBA00023033"/>
    </source>
</evidence>
<dbReference type="InterPro" id="IPR036661">
    <property type="entry name" value="Luciferase-like_sf"/>
</dbReference>